<feature type="transmembrane region" description="Helical" evidence="1">
    <location>
        <begin position="334"/>
        <end position="353"/>
    </location>
</feature>
<keyword evidence="1" id="KW-0472">Membrane</keyword>
<dbReference type="EMBL" id="LT670818">
    <property type="protein sequence ID" value="SHG94984.1"/>
    <property type="molecule type" value="Genomic_DNA"/>
</dbReference>
<keyword evidence="1" id="KW-0812">Transmembrane</keyword>
<feature type="transmembrane region" description="Helical" evidence="1">
    <location>
        <begin position="214"/>
        <end position="237"/>
    </location>
</feature>
<evidence type="ECO:0000313" key="3">
    <source>
        <dbReference type="Proteomes" id="UP000190675"/>
    </source>
</evidence>
<feature type="transmembrane region" description="Helical" evidence="1">
    <location>
        <begin position="243"/>
        <end position="265"/>
    </location>
</feature>
<evidence type="ECO:0008006" key="4">
    <source>
        <dbReference type="Google" id="ProtNLM"/>
    </source>
</evidence>
<feature type="transmembrane region" description="Helical" evidence="1">
    <location>
        <begin position="52"/>
        <end position="69"/>
    </location>
</feature>
<evidence type="ECO:0000313" key="2">
    <source>
        <dbReference type="EMBL" id="SHG94984.1"/>
    </source>
</evidence>
<dbReference type="Proteomes" id="UP000190675">
    <property type="component" value="Chromosome I"/>
</dbReference>
<feature type="transmembrane region" description="Helical" evidence="1">
    <location>
        <begin position="81"/>
        <end position="102"/>
    </location>
</feature>
<name>A0A1M5NZI3_9BRAD</name>
<evidence type="ECO:0000256" key="1">
    <source>
        <dbReference type="SAM" id="Phobius"/>
    </source>
</evidence>
<feature type="transmembrane region" description="Helical" evidence="1">
    <location>
        <begin position="174"/>
        <end position="194"/>
    </location>
</feature>
<dbReference type="Pfam" id="PF26314">
    <property type="entry name" value="MptA_B_family"/>
    <property type="match status" value="1"/>
</dbReference>
<feature type="transmembrane region" description="Helical" evidence="1">
    <location>
        <begin position="360"/>
        <end position="378"/>
    </location>
</feature>
<proteinExistence type="predicted"/>
<feature type="transmembrane region" description="Helical" evidence="1">
    <location>
        <begin position="424"/>
        <end position="443"/>
    </location>
</feature>
<dbReference type="AlphaFoldDB" id="A0A1M5NZI3"/>
<feature type="transmembrane region" description="Helical" evidence="1">
    <location>
        <begin position="277"/>
        <end position="298"/>
    </location>
</feature>
<protein>
    <recommendedName>
        <fullName evidence="4">DUF2029 domain-containing protein</fullName>
    </recommendedName>
</protein>
<organism evidence="2 3">
    <name type="scientific">Bradyrhizobium erythrophlei</name>
    <dbReference type="NCBI Taxonomy" id="1437360"/>
    <lineage>
        <taxon>Bacteria</taxon>
        <taxon>Pseudomonadati</taxon>
        <taxon>Pseudomonadota</taxon>
        <taxon>Alphaproteobacteria</taxon>
        <taxon>Hyphomicrobiales</taxon>
        <taxon>Nitrobacteraceae</taxon>
        <taxon>Bradyrhizobium</taxon>
    </lineage>
</organism>
<accession>A0A1M5NZI3</accession>
<sequence length="457" mass="50424">MTPTPGTVARHFGRLARFADNASPQLRLAGIGAVLAALTLVTPFAFETAGDNAYIALTISAGLLTIAATRVVERVPPYRALWLIFGLGILLRAYLLLFNPLLSSDIYRYVWDGRVQAAGINPYRYFPADQALAFLRDAAIFPHINRADTAVTIYPPVAQFFFFMVTRIGENVTTMRLAMLGCEFVTVALIMLLLRRMSRPVTRVIAYLWHPLPLWEIANGGHVDALMVALMLLGIWIALTGHALRGAALIAFSVLVKPFAAPVLAGIWRPWDFKMPLVVIAAIALCYLPYLSVGWGVLGFLTKGYLTEEGISAGYELWPLLLWRLVFGEHRGDVVGYAVLAALVLLFVGLSVARRSDRTIASSLADINLLLLITLLFLSPNYPWYFLLVTPFVSLGGSPPTWVVSIGALLLSEQLDWDFYIPRMVTKSVLFGGLLLAWAWMAWRSRMQRVADAGASP</sequence>
<reference evidence="2 3" key="1">
    <citation type="submission" date="2016-11" db="EMBL/GenBank/DDBJ databases">
        <authorList>
            <person name="Jaros S."/>
            <person name="Januszkiewicz K."/>
            <person name="Wedrychowicz H."/>
        </authorList>
    </citation>
    <scope>NUCLEOTIDE SEQUENCE [LARGE SCALE GENOMIC DNA]</scope>
    <source>
        <strain evidence="2 3">GAS242</strain>
    </source>
</reference>
<gene>
    <name evidence="2" type="ORF">SAMN05444169_4936</name>
</gene>
<keyword evidence="1" id="KW-1133">Transmembrane helix</keyword>
<feature type="transmembrane region" description="Helical" evidence="1">
    <location>
        <begin position="26"/>
        <end position="46"/>
    </location>
</feature>